<comment type="caution">
    <text evidence="1">The sequence shown here is derived from an EMBL/GenBank/DDBJ whole genome shotgun (WGS) entry which is preliminary data.</text>
</comment>
<proteinExistence type="predicted"/>
<dbReference type="RefSeq" id="WP_154017642.1">
    <property type="nucleotide sequence ID" value="NZ_CCEJ010000005.1"/>
</dbReference>
<protein>
    <submittedName>
        <fullName evidence="1">Uncharacterized protein</fullName>
    </submittedName>
</protein>
<gene>
    <name evidence="1" type="ORF">CSEC_1202</name>
</gene>
<dbReference type="Proteomes" id="UP000031552">
    <property type="component" value="Unassembled WGS sequence"/>
</dbReference>
<dbReference type="AlphaFoldDB" id="A0A090D1R9"/>
<reference evidence="1" key="1">
    <citation type="submission" date="2013-12" db="EMBL/GenBank/DDBJ databases">
        <authorList>
            <person name="Linke B."/>
        </authorList>
    </citation>
    <scope>NUCLEOTIDE SEQUENCE [LARGE SCALE GENOMIC DNA]</scope>
    <source>
        <strain evidence="1">CRIB-18</strain>
    </source>
</reference>
<sequence>MIHNNPIFIGDSYKEKTSLTWHPKENFKSDIEEVEIVINQSKSNIKEATLLLRFENQKLIEKRFTFDQSKSLLIGFWDPVFEKKGVSLNLNETQDLADKVGSLFNQTLFTISSTHNGCLLRSNYFQCDNDIKPLDS</sequence>
<keyword evidence="2" id="KW-1185">Reference proteome</keyword>
<dbReference type="STRING" id="1437425.CSEC_1202"/>
<dbReference type="EMBL" id="CCEJ010000005">
    <property type="protein sequence ID" value="CDR34025.1"/>
    <property type="molecule type" value="Genomic_DNA"/>
</dbReference>
<accession>A0A090D1R9</accession>
<name>A0A090D1R9_9BACT</name>
<evidence type="ECO:0000313" key="2">
    <source>
        <dbReference type="Proteomes" id="UP000031552"/>
    </source>
</evidence>
<reference evidence="1" key="2">
    <citation type="submission" date="2014-09" db="EMBL/GenBank/DDBJ databases">
        <title>Criblamydia sequanensis harbors a mega-plasmid encoding arsenite resistance.</title>
        <authorList>
            <person name="Bertelli C."/>
            <person name="Goesmann A."/>
            <person name="Greub G."/>
        </authorList>
    </citation>
    <scope>NUCLEOTIDE SEQUENCE [LARGE SCALE GENOMIC DNA]</scope>
    <source>
        <strain evidence="1">CRIB-18</strain>
    </source>
</reference>
<organism evidence="1 2">
    <name type="scientific">Candidatus Criblamydia sequanensis CRIB-18</name>
    <dbReference type="NCBI Taxonomy" id="1437425"/>
    <lineage>
        <taxon>Bacteria</taxon>
        <taxon>Pseudomonadati</taxon>
        <taxon>Chlamydiota</taxon>
        <taxon>Chlamydiia</taxon>
        <taxon>Parachlamydiales</taxon>
        <taxon>Candidatus Criblamydiaceae</taxon>
        <taxon>Candidatus Criblamydia</taxon>
    </lineage>
</organism>
<evidence type="ECO:0000313" key="1">
    <source>
        <dbReference type="EMBL" id="CDR34025.1"/>
    </source>
</evidence>